<proteinExistence type="predicted"/>
<dbReference type="InterPro" id="IPR001509">
    <property type="entry name" value="Epimerase_deHydtase"/>
</dbReference>
<dbReference type="InterPro" id="IPR051783">
    <property type="entry name" value="NAD(P)-dependent_oxidoreduct"/>
</dbReference>
<dbReference type="SUPFAM" id="SSF51735">
    <property type="entry name" value="NAD(P)-binding Rossmann-fold domains"/>
    <property type="match status" value="1"/>
</dbReference>
<dbReference type="GO" id="GO:0004029">
    <property type="term" value="F:aldehyde dehydrogenase (NAD+) activity"/>
    <property type="evidence" value="ECO:0007669"/>
    <property type="project" value="TreeGrafter"/>
</dbReference>
<evidence type="ECO:0000313" key="3">
    <source>
        <dbReference type="Proteomes" id="UP000005324"/>
    </source>
</evidence>
<sequence length="304" mass="31546">MQGRFSSMRVFLTGATGFVGSHILPELLAAGHQVLGLTRSDAGAAALAAAGAEAWFGDIDDTDGLRRAATACDAVIHTAFDHDFTRYAENCRRDALAIAALGAALEGSDRPLLITSATPMGAGAPGQPALEENFDAGHPLPRIASEVAGQALLARGVNLSVVRLSQIHDRRKQGLVSEMIALARRSGVSAMLGEGLNPWSAAHVSDTARLYRLALEKGEAGARYHATTEGAIPFRDIARAVGARLGLPVVSLEGAEAAAHFGWLMAFAGKDLSASSARTRALLGWRPEGPGLLTDLAALELAGA</sequence>
<dbReference type="Proteomes" id="UP000005324">
    <property type="component" value="Unassembled WGS sequence"/>
</dbReference>
<evidence type="ECO:0000313" key="2">
    <source>
        <dbReference type="EMBL" id="EFH12224.1"/>
    </source>
</evidence>
<organism evidence="2 3">
    <name type="scientific">Pseudoroseomonas cervicalis ATCC 49957</name>
    <dbReference type="NCBI Taxonomy" id="525371"/>
    <lineage>
        <taxon>Bacteria</taxon>
        <taxon>Pseudomonadati</taxon>
        <taxon>Pseudomonadota</taxon>
        <taxon>Alphaproteobacteria</taxon>
        <taxon>Acetobacterales</taxon>
        <taxon>Roseomonadaceae</taxon>
        <taxon>Roseomonas</taxon>
    </lineage>
</organism>
<dbReference type="AlphaFoldDB" id="D5RKE5"/>
<dbReference type="PANTHER" id="PTHR48079">
    <property type="entry name" value="PROTEIN YEEZ"/>
    <property type="match status" value="1"/>
</dbReference>
<dbReference type="Gene3D" id="3.40.50.720">
    <property type="entry name" value="NAD(P)-binding Rossmann-like Domain"/>
    <property type="match status" value="1"/>
</dbReference>
<protein>
    <submittedName>
        <fullName evidence="2">NAD dependent epimerase/dehydratase family protein</fullName>
    </submittedName>
</protein>
<dbReference type="InterPro" id="IPR036291">
    <property type="entry name" value="NAD(P)-bd_dom_sf"/>
</dbReference>
<accession>D5RKE5</accession>
<dbReference type="CDD" id="cd05262">
    <property type="entry name" value="SDR_a7"/>
    <property type="match status" value="1"/>
</dbReference>
<evidence type="ECO:0000259" key="1">
    <source>
        <dbReference type="Pfam" id="PF01370"/>
    </source>
</evidence>
<dbReference type="EMBL" id="ADVL01000263">
    <property type="protein sequence ID" value="EFH12224.1"/>
    <property type="molecule type" value="Genomic_DNA"/>
</dbReference>
<feature type="domain" description="NAD-dependent epimerase/dehydratase" evidence="1">
    <location>
        <begin position="10"/>
        <end position="223"/>
    </location>
</feature>
<keyword evidence="3" id="KW-1185">Reference proteome</keyword>
<gene>
    <name evidence="2" type="primary">wbcB</name>
    <name evidence="2" type="ORF">HMPREF0731_1555</name>
</gene>
<name>D5RKE5_9PROT</name>
<dbReference type="HOGENOM" id="CLU_007383_12_3_5"/>
<dbReference type="Pfam" id="PF01370">
    <property type="entry name" value="Epimerase"/>
    <property type="match status" value="1"/>
</dbReference>
<comment type="caution">
    <text evidence="2">The sequence shown here is derived from an EMBL/GenBank/DDBJ whole genome shotgun (WGS) entry which is preliminary data.</text>
</comment>
<reference evidence="2 3" key="1">
    <citation type="submission" date="2010-04" db="EMBL/GenBank/DDBJ databases">
        <authorList>
            <person name="Qin X."/>
            <person name="Bachman B."/>
            <person name="Battles P."/>
            <person name="Bell A."/>
            <person name="Bess C."/>
            <person name="Bickham C."/>
            <person name="Chaboub L."/>
            <person name="Chen D."/>
            <person name="Coyle M."/>
            <person name="Deiros D.R."/>
            <person name="Dinh H."/>
            <person name="Forbes L."/>
            <person name="Fowler G."/>
            <person name="Francisco L."/>
            <person name="Fu Q."/>
            <person name="Gubbala S."/>
            <person name="Hale W."/>
            <person name="Han Y."/>
            <person name="Hemphill L."/>
            <person name="Highlander S.K."/>
            <person name="Hirani K."/>
            <person name="Hogues M."/>
            <person name="Jackson L."/>
            <person name="Jakkamsetti A."/>
            <person name="Javaid M."/>
            <person name="Jiang H."/>
            <person name="Korchina V."/>
            <person name="Kovar C."/>
            <person name="Lara F."/>
            <person name="Lee S."/>
            <person name="Mata R."/>
            <person name="Mathew T."/>
            <person name="Moen C."/>
            <person name="Morales K."/>
            <person name="Munidasa M."/>
            <person name="Nazareth L."/>
            <person name="Ngo R."/>
            <person name="Nguyen L."/>
            <person name="Okwuonu G."/>
            <person name="Ongeri F."/>
            <person name="Patil S."/>
            <person name="Petrosino J."/>
            <person name="Pham C."/>
            <person name="Pham P."/>
            <person name="Pu L.-L."/>
            <person name="Puazo M."/>
            <person name="Raj R."/>
            <person name="Reid J."/>
            <person name="Rouhana J."/>
            <person name="Saada N."/>
            <person name="Shang Y."/>
            <person name="Simmons D."/>
            <person name="Thornton R."/>
            <person name="Warren J."/>
            <person name="Weissenberger G."/>
            <person name="Zhang J."/>
            <person name="Zhang L."/>
            <person name="Zhou C."/>
            <person name="Zhu D."/>
            <person name="Muzny D."/>
            <person name="Worley K."/>
            <person name="Gibbs R."/>
        </authorList>
    </citation>
    <scope>NUCLEOTIDE SEQUENCE [LARGE SCALE GENOMIC DNA]</scope>
    <source>
        <strain evidence="2 3">ATCC 49957</strain>
    </source>
</reference>
<dbReference type="PANTHER" id="PTHR48079:SF6">
    <property type="entry name" value="NAD(P)-BINDING DOMAIN-CONTAINING PROTEIN-RELATED"/>
    <property type="match status" value="1"/>
</dbReference>
<dbReference type="GO" id="GO:0005737">
    <property type="term" value="C:cytoplasm"/>
    <property type="evidence" value="ECO:0007669"/>
    <property type="project" value="TreeGrafter"/>
</dbReference>